<organism evidence="1 2">
    <name type="scientific">Ditylenchus dipsaci</name>
    <dbReference type="NCBI Taxonomy" id="166011"/>
    <lineage>
        <taxon>Eukaryota</taxon>
        <taxon>Metazoa</taxon>
        <taxon>Ecdysozoa</taxon>
        <taxon>Nematoda</taxon>
        <taxon>Chromadorea</taxon>
        <taxon>Rhabditida</taxon>
        <taxon>Tylenchina</taxon>
        <taxon>Tylenchomorpha</taxon>
        <taxon>Sphaerularioidea</taxon>
        <taxon>Anguinidae</taxon>
        <taxon>Anguininae</taxon>
        <taxon>Ditylenchus</taxon>
    </lineage>
</organism>
<evidence type="ECO:0000313" key="2">
    <source>
        <dbReference type="WBParaSite" id="jg11511"/>
    </source>
</evidence>
<protein>
    <submittedName>
        <fullName evidence="2">Secreted protein</fullName>
    </submittedName>
</protein>
<dbReference type="AlphaFoldDB" id="A0A915CQR6"/>
<dbReference type="WBParaSite" id="jg11511">
    <property type="protein sequence ID" value="jg11511"/>
    <property type="gene ID" value="jg11511"/>
</dbReference>
<name>A0A915CQR6_9BILA</name>
<keyword evidence="1" id="KW-1185">Reference proteome</keyword>
<dbReference type="Proteomes" id="UP000887574">
    <property type="component" value="Unplaced"/>
</dbReference>
<proteinExistence type="predicted"/>
<evidence type="ECO:0000313" key="1">
    <source>
        <dbReference type="Proteomes" id="UP000887574"/>
    </source>
</evidence>
<reference evidence="2" key="1">
    <citation type="submission" date="2022-11" db="UniProtKB">
        <authorList>
            <consortium name="WormBaseParasite"/>
        </authorList>
    </citation>
    <scope>IDENTIFICATION</scope>
</reference>
<accession>A0A915CQR6</accession>
<sequence length="73" mass="8379">MNFVDITFSMKRCVIYLLAVFSYTNVISRGTAQVVRYPWSSNRARPTAARENDNYDVAAWYAAHSPSTMPRLE</sequence>